<proteinExistence type="predicted"/>
<feature type="compositionally biased region" description="Basic and acidic residues" evidence="10">
    <location>
        <begin position="312"/>
        <end position="335"/>
    </location>
</feature>
<dbReference type="CDD" id="cd07521">
    <property type="entry name" value="HAD_FCP1-like"/>
    <property type="match status" value="1"/>
</dbReference>
<dbReference type="EC" id="3.1.3.16" evidence="2 9"/>
<evidence type="ECO:0000256" key="10">
    <source>
        <dbReference type="SAM" id="MobiDB-lite"/>
    </source>
</evidence>
<dbReference type="InterPro" id="IPR011947">
    <property type="entry name" value="FCP1_euk"/>
</dbReference>
<dbReference type="AlphaFoldDB" id="A0A914AZ21"/>
<dbReference type="CDD" id="cd17729">
    <property type="entry name" value="BRCT_CTDP1"/>
    <property type="match status" value="1"/>
</dbReference>
<feature type="compositionally biased region" description="Polar residues" evidence="10">
    <location>
        <begin position="396"/>
        <end position="406"/>
    </location>
</feature>
<dbReference type="PROSITE" id="PS50969">
    <property type="entry name" value="FCP1"/>
    <property type="match status" value="1"/>
</dbReference>
<evidence type="ECO:0000256" key="3">
    <source>
        <dbReference type="ARBA" id="ARBA00022801"/>
    </source>
</evidence>
<dbReference type="PANTHER" id="PTHR23081:SF36">
    <property type="entry name" value="RNA POLYMERASE II SUBUNIT A C-TERMINAL DOMAIN PHOSPHATASE"/>
    <property type="match status" value="1"/>
</dbReference>
<dbReference type="InterPro" id="IPR039189">
    <property type="entry name" value="Fcp1"/>
</dbReference>
<dbReference type="Pfam" id="PF00533">
    <property type="entry name" value="BRCT"/>
    <property type="match status" value="1"/>
</dbReference>
<dbReference type="OrthoDB" id="10249888at2759"/>
<dbReference type="InterPro" id="IPR036420">
    <property type="entry name" value="BRCT_dom_sf"/>
</dbReference>
<dbReference type="InterPro" id="IPR036412">
    <property type="entry name" value="HAD-like_sf"/>
</dbReference>
<feature type="compositionally biased region" description="Low complexity" evidence="10">
    <location>
        <begin position="748"/>
        <end position="768"/>
    </location>
</feature>
<dbReference type="GO" id="GO:0005634">
    <property type="term" value="C:nucleus"/>
    <property type="evidence" value="ECO:0007669"/>
    <property type="project" value="UniProtKB-SubCell"/>
</dbReference>
<feature type="compositionally biased region" description="Basic and acidic residues" evidence="10">
    <location>
        <begin position="347"/>
        <end position="369"/>
    </location>
</feature>
<keyword evidence="4" id="KW-0904">Protein phosphatase</keyword>
<evidence type="ECO:0000256" key="7">
    <source>
        <dbReference type="ARBA" id="ARBA00047761"/>
    </source>
</evidence>
<evidence type="ECO:0000256" key="2">
    <source>
        <dbReference type="ARBA" id="ARBA00013081"/>
    </source>
</evidence>
<feature type="region of interest" description="Disordered" evidence="10">
    <location>
        <begin position="682"/>
        <end position="786"/>
    </location>
</feature>
<dbReference type="NCBIfam" id="TIGR02250">
    <property type="entry name" value="FCP1_euk"/>
    <property type="match status" value="1"/>
</dbReference>
<comment type="subcellular location">
    <subcellularLocation>
        <location evidence="1 9">Nucleus</location>
    </subcellularLocation>
</comment>
<dbReference type="SMART" id="SM00292">
    <property type="entry name" value="BRCT"/>
    <property type="match status" value="1"/>
</dbReference>
<dbReference type="GO" id="GO:0008420">
    <property type="term" value="F:RNA polymerase II CTD heptapeptide repeat phosphatase activity"/>
    <property type="evidence" value="ECO:0007669"/>
    <property type="project" value="UniProtKB-UniRule"/>
</dbReference>
<dbReference type="InterPro" id="IPR004274">
    <property type="entry name" value="FCP1_dom"/>
</dbReference>
<dbReference type="PROSITE" id="PS50172">
    <property type="entry name" value="BRCT"/>
    <property type="match status" value="1"/>
</dbReference>
<comment type="function">
    <text evidence="9">This promotes the activity of RNA polymerase II.</text>
</comment>
<dbReference type="PANTHER" id="PTHR23081">
    <property type="entry name" value="RNA POLYMERASE II CTD PHOSPHATASE"/>
    <property type="match status" value="1"/>
</dbReference>
<dbReference type="SUPFAM" id="SSF52113">
    <property type="entry name" value="BRCT domain"/>
    <property type="match status" value="1"/>
</dbReference>
<feature type="region of interest" description="Disordered" evidence="10">
    <location>
        <begin position="307"/>
        <end position="422"/>
    </location>
</feature>
<feature type="domain" description="BRCT" evidence="11">
    <location>
        <begin position="473"/>
        <end position="576"/>
    </location>
</feature>
<keyword evidence="14" id="KW-1185">Reference proteome</keyword>
<evidence type="ECO:0000256" key="4">
    <source>
        <dbReference type="ARBA" id="ARBA00022912"/>
    </source>
</evidence>
<keyword evidence="5 9" id="KW-0539">Nucleus</keyword>
<dbReference type="FunFam" id="3.40.50.10190:FF:000007">
    <property type="entry name" value="RNA polymerase II subunit A C-terminal domain phosphatase"/>
    <property type="match status" value="1"/>
</dbReference>
<evidence type="ECO:0000313" key="14">
    <source>
        <dbReference type="Proteomes" id="UP000887568"/>
    </source>
</evidence>
<evidence type="ECO:0000256" key="6">
    <source>
        <dbReference type="ARBA" id="ARBA00040602"/>
    </source>
</evidence>
<feature type="compositionally biased region" description="Basic and acidic residues" evidence="10">
    <location>
        <begin position="602"/>
        <end position="612"/>
    </location>
</feature>
<feature type="domain" description="FCP1 homology" evidence="12">
    <location>
        <begin position="150"/>
        <end position="321"/>
    </location>
</feature>
<evidence type="ECO:0000313" key="13">
    <source>
        <dbReference type="EnsemblMetazoa" id="XP_038069400.1"/>
    </source>
</evidence>
<dbReference type="InterPro" id="IPR001357">
    <property type="entry name" value="BRCT_dom"/>
</dbReference>
<dbReference type="Gene3D" id="1.10.287.10">
    <property type="entry name" value="S15/NS1, RNA-binding"/>
    <property type="match status" value="1"/>
</dbReference>
<dbReference type="InterPro" id="IPR023214">
    <property type="entry name" value="HAD_sf"/>
</dbReference>
<dbReference type="EnsemblMetazoa" id="XM_038213472.1">
    <property type="protein sequence ID" value="XP_038069400.1"/>
    <property type="gene ID" value="LOC119738565"/>
</dbReference>
<feature type="compositionally biased region" description="Basic and acidic residues" evidence="10">
    <location>
        <begin position="622"/>
        <end position="631"/>
    </location>
</feature>
<accession>A0A914AZ21</accession>
<comment type="catalytic activity">
    <reaction evidence="7 9">
        <text>O-phospho-L-seryl-[protein] + H2O = L-seryl-[protein] + phosphate</text>
        <dbReference type="Rhea" id="RHEA:20629"/>
        <dbReference type="Rhea" id="RHEA-COMP:9863"/>
        <dbReference type="Rhea" id="RHEA-COMP:11604"/>
        <dbReference type="ChEBI" id="CHEBI:15377"/>
        <dbReference type="ChEBI" id="CHEBI:29999"/>
        <dbReference type="ChEBI" id="CHEBI:43474"/>
        <dbReference type="ChEBI" id="CHEBI:83421"/>
        <dbReference type="EC" id="3.1.3.16"/>
    </reaction>
</comment>
<dbReference type="GeneID" id="119738565"/>
<dbReference type="Proteomes" id="UP000887568">
    <property type="component" value="Unplaced"/>
</dbReference>
<organism evidence="13 14">
    <name type="scientific">Patiria miniata</name>
    <name type="common">Bat star</name>
    <name type="synonym">Asterina miniata</name>
    <dbReference type="NCBI Taxonomy" id="46514"/>
    <lineage>
        <taxon>Eukaryota</taxon>
        <taxon>Metazoa</taxon>
        <taxon>Echinodermata</taxon>
        <taxon>Eleutherozoa</taxon>
        <taxon>Asterozoa</taxon>
        <taxon>Asteroidea</taxon>
        <taxon>Valvatacea</taxon>
        <taxon>Valvatida</taxon>
        <taxon>Asterinidae</taxon>
        <taxon>Patiria</taxon>
    </lineage>
</organism>
<feature type="compositionally biased region" description="Basic and acidic residues" evidence="10">
    <location>
        <begin position="407"/>
        <end position="420"/>
    </location>
</feature>
<evidence type="ECO:0000259" key="12">
    <source>
        <dbReference type="PROSITE" id="PS50969"/>
    </source>
</evidence>
<dbReference type="Gene3D" id="2.40.50.100">
    <property type="match status" value="1"/>
</dbReference>
<feature type="compositionally biased region" description="Polar residues" evidence="10">
    <location>
        <begin position="587"/>
        <end position="601"/>
    </location>
</feature>
<reference evidence="13" key="1">
    <citation type="submission" date="2022-11" db="UniProtKB">
        <authorList>
            <consortium name="EnsemblMetazoa"/>
        </authorList>
    </citation>
    <scope>IDENTIFICATION</scope>
</reference>
<comment type="catalytic activity">
    <reaction evidence="8 9">
        <text>O-phospho-L-threonyl-[protein] + H2O = L-threonyl-[protein] + phosphate</text>
        <dbReference type="Rhea" id="RHEA:47004"/>
        <dbReference type="Rhea" id="RHEA-COMP:11060"/>
        <dbReference type="Rhea" id="RHEA-COMP:11605"/>
        <dbReference type="ChEBI" id="CHEBI:15377"/>
        <dbReference type="ChEBI" id="CHEBI:30013"/>
        <dbReference type="ChEBI" id="CHEBI:43474"/>
        <dbReference type="ChEBI" id="CHEBI:61977"/>
        <dbReference type="EC" id="3.1.3.16"/>
    </reaction>
</comment>
<dbReference type="Pfam" id="PF03031">
    <property type="entry name" value="NIF"/>
    <property type="match status" value="1"/>
</dbReference>
<evidence type="ECO:0000259" key="11">
    <source>
        <dbReference type="PROSITE" id="PS50172"/>
    </source>
</evidence>
<feature type="compositionally biased region" description="Polar residues" evidence="10">
    <location>
        <begin position="707"/>
        <end position="728"/>
    </location>
</feature>
<evidence type="ECO:0000256" key="5">
    <source>
        <dbReference type="ARBA" id="ARBA00023242"/>
    </source>
</evidence>
<feature type="compositionally biased region" description="Basic and acidic residues" evidence="10">
    <location>
        <begin position="379"/>
        <end position="395"/>
    </location>
</feature>
<dbReference type="CTD" id="9150"/>
<evidence type="ECO:0000256" key="1">
    <source>
        <dbReference type="ARBA" id="ARBA00004123"/>
    </source>
</evidence>
<dbReference type="InterPro" id="IPR015388">
    <property type="entry name" value="FCP1_C"/>
</dbReference>
<dbReference type="SMART" id="SM00577">
    <property type="entry name" value="CPDc"/>
    <property type="match status" value="1"/>
</dbReference>
<dbReference type="RefSeq" id="XP_038069400.1">
    <property type="nucleotide sequence ID" value="XM_038213472.1"/>
</dbReference>
<sequence length="786" mass="87324">MAENLMDFSLPSKNICKILKLKVKPKATITKGSVIATYILHTNRDGDYDDNETLKFKSEHFGTVEELLVSEGDVVHPGTAIMKVASCSHPTVMKDMCAECGADLREAQGLPGQRRQATTASVAMVHSIPELQVSKEEAYELAKLDEQRLLKNRKLVLVVDLDQTIIHTTMDNVAPDLPGVCHFQLWGQGSQLPWYHTKMRPGYRAFLEKAATLYELHIFTMGARLYAHTIASYLDPEKKYFSHRILSRDECFDPNSKTANLRSIFPCGDNMVVIIDDRDDVWNYAPNLIVVPPYKYFEGTGDINAPPGVPGKDFKSPMDPRKQTEKEVEESAKESEVEESDAAQTKDSSDAEKRTVKDDTVSSSVDKEITTGGEPTPDEQSKEAIEPMDNSEPKIQKSNADSTQENGDQKSGETVKKPIEEESNDSDDYFLYLEDILERIHKEFYDAYDHLQKNPQHENKPSIPDLKIILLALKQKVLAGVNLVFSGVFPTNMNPEQSKAWKVATALGARISPNIICRAKGSSTPINATTHLIAAKAGTSKVHTAQRAKNIHIVTPDWLWCCWERWQHVDERLFKLFPGHVRLGIGSKSSSRASTPGTSDSETARRLAQDSLKKKKAGKSRPLPDREEDQKRRKLSPDSMTDDRGSEEMESAPAGIKTRQLSLSAEYNPVYSFSSEELESMDKEVEGIFDESSSSSSSSLAEDVRSNQESLGSITQAVSTSSDDSLTAENPKGWTKKPRRPDRDSDSVQDSLDSSSSAGLSDSEPSSSNEDRMAAEIDDLLTYSKS</sequence>
<name>A0A914AZ21_PATMI</name>
<feature type="region of interest" description="Disordered" evidence="10">
    <location>
        <begin position="585"/>
        <end position="660"/>
    </location>
</feature>
<dbReference type="Gene3D" id="3.40.50.1000">
    <property type="entry name" value="HAD superfamily/HAD-like"/>
    <property type="match status" value="1"/>
</dbReference>
<protein>
    <recommendedName>
        <fullName evidence="6 9">RNA polymerase II subunit A C-terminal domain phosphatase</fullName>
        <ecNumber evidence="2 9">3.1.3.16</ecNumber>
    </recommendedName>
</protein>
<evidence type="ECO:0000256" key="9">
    <source>
        <dbReference type="RuleBase" id="RU366066"/>
    </source>
</evidence>
<dbReference type="Pfam" id="PF09309">
    <property type="entry name" value="FCP1_C"/>
    <property type="match status" value="1"/>
</dbReference>
<keyword evidence="3 9" id="KW-0378">Hydrolase</keyword>
<dbReference type="SUPFAM" id="SSF56784">
    <property type="entry name" value="HAD-like"/>
    <property type="match status" value="1"/>
</dbReference>
<dbReference type="OMA" id="FMDTINP"/>
<dbReference type="Gene3D" id="3.40.50.10190">
    <property type="entry name" value="BRCT domain"/>
    <property type="match status" value="1"/>
</dbReference>
<evidence type="ECO:0000256" key="8">
    <source>
        <dbReference type="ARBA" id="ARBA00048336"/>
    </source>
</evidence>